<dbReference type="eggNOG" id="arCOG05714">
    <property type="taxonomic scope" value="Archaea"/>
</dbReference>
<dbReference type="KEGG" id="pis:Pisl_0152"/>
<gene>
    <name evidence="1" type="ordered locus">Pisl_0152</name>
</gene>
<organism evidence="1 2">
    <name type="scientific">Pyrobaculum islandicum (strain DSM 4184 / JCM 9189 / GEO3)</name>
    <dbReference type="NCBI Taxonomy" id="384616"/>
    <lineage>
        <taxon>Archaea</taxon>
        <taxon>Thermoproteota</taxon>
        <taxon>Thermoprotei</taxon>
        <taxon>Thermoproteales</taxon>
        <taxon>Thermoproteaceae</taxon>
        <taxon>Pyrobaculum</taxon>
    </lineage>
</organism>
<dbReference type="Proteomes" id="UP000002595">
    <property type="component" value="Chromosome"/>
</dbReference>
<evidence type="ECO:0000313" key="1">
    <source>
        <dbReference type="EMBL" id="ABL87335.1"/>
    </source>
</evidence>
<reference evidence="1" key="1">
    <citation type="submission" date="2006-12" db="EMBL/GenBank/DDBJ databases">
        <title>Complete sequence of Pyrobaculum islandicum DSM 4184.</title>
        <authorList>
            <person name="Copeland A."/>
            <person name="Lucas S."/>
            <person name="Lapidus A."/>
            <person name="Barry K."/>
            <person name="Detter J.C."/>
            <person name="Glavina del Rio T."/>
            <person name="Dalin E."/>
            <person name="Tice H."/>
            <person name="Pitluck S."/>
            <person name="Meincke L."/>
            <person name="Brettin T."/>
            <person name="Bruce D."/>
            <person name="Han C."/>
            <person name="Tapia R."/>
            <person name="Gilna P."/>
            <person name="Schmutz J."/>
            <person name="Larimer F."/>
            <person name="Land M."/>
            <person name="Hauser L."/>
            <person name="Kyrpides N."/>
            <person name="Mikhailova N."/>
            <person name="Cozen A.E."/>
            <person name="Fitz-Gibbon S.T."/>
            <person name="House C.H."/>
            <person name="Saltikov C."/>
            <person name="Lowe T."/>
            <person name="Richardson P."/>
        </authorList>
    </citation>
    <scope>NUCLEOTIDE SEQUENCE [LARGE SCALE GENOMIC DNA]</scope>
    <source>
        <strain evidence="1">DSM 4184</strain>
    </source>
</reference>
<dbReference type="STRING" id="384616.Pisl_0152"/>
<accession>A1RQV3</accession>
<keyword evidence="2" id="KW-1185">Reference proteome</keyword>
<dbReference type="HOGENOM" id="CLU_1521930_0_0_2"/>
<dbReference type="EMBL" id="CP000504">
    <property type="protein sequence ID" value="ABL87335.1"/>
    <property type="molecule type" value="Genomic_DNA"/>
</dbReference>
<proteinExistence type="predicted"/>
<name>A1RQV3_PYRIL</name>
<evidence type="ECO:0000313" key="2">
    <source>
        <dbReference type="Proteomes" id="UP000002595"/>
    </source>
</evidence>
<protein>
    <submittedName>
        <fullName evidence="1">Uncharacterized protein</fullName>
    </submittedName>
</protein>
<dbReference type="AlphaFoldDB" id="A1RQV3"/>
<sequence length="176" mass="19710">MFILRFLTRLMPHYSGDKLQVLDKAGADGFAVYGVLLRYLAKTRGVVHKRELEEVEKPLLKKFGVLPAMAYNDLRRLGVISVGRSGDWDSETPATLTQLGAFAVRCVWIEDNVKLGAILPIFCRVKNWPLDPGEAGYCIKLYNQQDAWLVEAIKLARPYILPCLPYGAETKALTGL</sequence>